<dbReference type="SMART" id="SM00530">
    <property type="entry name" value="HTH_XRE"/>
    <property type="match status" value="1"/>
</dbReference>
<organism evidence="2 3">
    <name type="scientific">Noviherbaspirillum suwonense</name>
    <dbReference type="NCBI Taxonomy" id="1224511"/>
    <lineage>
        <taxon>Bacteria</taxon>
        <taxon>Pseudomonadati</taxon>
        <taxon>Pseudomonadota</taxon>
        <taxon>Betaproteobacteria</taxon>
        <taxon>Burkholderiales</taxon>
        <taxon>Oxalobacteraceae</taxon>
        <taxon>Noviherbaspirillum</taxon>
    </lineage>
</organism>
<accession>A0ABY1Q7M7</accession>
<evidence type="ECO:0000259" key="1">
    <source>
        <dbReference type="SMART" id="SM00530"/>
    </source>
</evidence>
<dbReference type="PANTHER" id="PTHR35010">
    <property type="entry name" value="BLL4672 PROTEIN-RELATED"/>
    <property type="match status" value="1"/>
</dbReference>
<sequence>MTSELGVFVRVHRERITPDSIGLPAGERRRTPGLRREELAVLCGVSATWITWLEQGRPVSASAKTLARLATALRLSEAERSYLFGLADKLDPAARVKTLADAKAGEISTLVGVIAAPAYVLDRQWNAVAWNDQAAQLFAVWLGHDVPDATRNLLQFMFLQDSAKTFVMDWHERARRLVAEFRAECGKGKDDPPVRDLIAMLQRTSEEFSQFWNAQEVVAREGGIRAFMHPTAGRVVYEQITLQLQGRPDLKLTILPPVSDRNTSPAGAIELTPE</sequence>
<dbReference type="PANTHER" id="PTHR35010:SF2">
    <property type="entry name" value="BLL4672 PROTEIN"/>
    <property type="match status" value="1"/>
</dbReference>
<gene>
    <name evidence="2" type="ORF">SAMN06295970_10839</name>
</gene>
<dbReference type="CDD" id="cd00093">
    <property type="entry name" value="HTH_XRE"/>
    <property type="match status" value="1"/>
</dbReference>
<dbReference type="SUPFAM" id="SSF47413">
    <property type="entry name" value="lambda repressor-like DNA-binding domains"/>
    <property type="match status" value="1"/>
</dbReference>
<dbReference type="RefSeq" id="WP_283442542.1">
    <property type="nucleotide sequence ID" value="NZ_FXUL01000008.1"/>
</dbReference>
<reference evidence="2 3" key="1">
    <citation type="submission" date="2017-05" db="EMBL/GenBank/DDBJ databases">
        <authorList>
            <person name="Varghese N."/>
            <person name="Submissions S."/>
        </authorList>
    </citation>
    <scope>NUCLEOTIDE SEQUENCE [LARGE SCALE GENOMIC DNA]</scope>
    <source>
        <strain evidence="2 3">DSM 26001</strain>
    </source>
</reference>
<dbReference type="Pfam" id="PF13560">
    <property type="entry name" value="HTH_31"/>
    <property type="match status" value="1"/>
</dbReference>
<protein>
    <submittedName>
        <fullName evidence="2">Transcriptional regulator, XRE family</fullName>
    </submittedName>
</protein>
<evidence type="ECO:0000313" key="2">
    <source>
        <dbReference type="EMBL" id="SMP62126.1"/>
    </source>
</evidence>
<dbReference type="InterPro" id="IPR041413">
    <property type="entry name" value="MLTR_LBD"/>
</dbReference>
<comment type="caution">
    <text evidence="2">The sequence shown here is derived from an EMBL/GenBank/DDBJ whole genome shotgun (WGS) entry which is preliminary data.</text>
</comment>
<proteinExistence type="predicted"/>
<dbReference type="Proteomes" id="UP001158049">
    <property type="component" value="Unassembled WGS sequence"/>
</dbReference>
<feature type="domain" description="HTH cro/C1-type" evidence="1">
    <location>
        <begin position="8"/>
        <end position="80"/>
    </location>
</feature>
<name>A0ABY1Q7M7_9BURK</name>
<keyword evidence="3" id="KW-1185">Reference proteome</keyword>
<dbReference type="Gene3D" id="3.30.450.180">
    <property type="match status" value="1"/>
</dbReference>
<dbReference type="Gene3D" id="1.10.260.40">
    <property type="entry name" value="lambda repressor-like DNA-binding domains"/>
    <property type="match status" value="1"/>
</dbReference>
<evidence type="ECO:0000313" key="3">
    <source>
        <dbReference type="Proteomes" id="UP001158049"/>
    </source>
</evidence>
<dbReference type="InterPro" id="IPR001387">
    <property type="entry name" value="Cro/C1-type_HTH"/>
</dbReference>
<dbReference type="EMBL" id="FXUL01000008">
    <property type="protein sequence ID" value="SMP62126.1"/>
    <property type="molecule type" value="Genomic_DNA"/>
</dbReference>
<dbReference type="Pfam" id="PF17765">
    <property type="entry name" value="MLTR_LBD"/>
    <property type="match status" value="1"/>
</dbReference>
<dbReference type="InterPro" id="IPR010982">
    <property type="entry name" value="Lambda_DNA-bd_dom_sf"/>
</dbReference>